<dbReference type="SMART" id="SM01022">
    <property type="entry name" value="ASCH"/>
    <property type="match status" value="1"/>
</dbReference>
<dbReference type="RefSeq" id="WP_168021122.1">
    <property type="nucleotide sequence ID" value="NZ_JAATEP010000078.1"/>
</dbReference>
<dbReference type="EMBL" id="JAATEP010000078">
    <property type="protein sequence ID" value="NJP97992.1"/>
    <property type="molecule type" value="Genomic_DNA"/>
</dbReference>
<dbReference type="InterPro" id="IPR015947">
    <property type="entry name" value="PUA-like_sf"/>
</dbReference>
<feature type="domain" description="ASCH" evidence="1">
    <location>
        <begin position="13"/>
        <end position="119"/>
    </location>
</feature>
<accession>A0ABX1BNY3</accession>
<gene>
    <name evidence="2" type="ORF">HCN51_52690</name>
</gene>
<organism evidence="2 3">
    <name type="scientific">Nonomuraea composti</name>
    <dbReference type="NCBI Taxonomy" id="2720023"/>
    <lineage>
        <taxon>Bacteria</taxon>
        <taxon>Bacillati</taxon>
        <taxon>Actinomycetota</taxon>
        <taxon>Actinomycetes</taxon>
        <taxon>Streptosporangiales</taxon>
        <taxon>Streptosporangiaceae</taxon>
        <taxon>Nonomuraea</taxon>
    </lineage>
</organism>
<dbReference type="InterPro" id="IPR007374">
    <property type="entry name" value="ASCH_domain"/>
</dbReference>
<sequence length="119" mass="13347">MSEAQDVPPRRELNLRKPYFDLIVSGVKTVEVRVGYASMRKIQPGQLLDFVAGEQRLRTRVVRVSEYVSFEELLKHEDPVAIGGELGEDTAALLAVIRSIYPPEKERLGVLAIEVEVIS</sequence>
<keyword evidence="3" id="KW-1185">Reference proteome</keyword>
<dbReference type="Pfam" id="PF04266">
    <property type="entry name" value="ASCH"/>
    <property type="match status" value="1"/>
</dbReference>
<proteinExistence type="predicted"/>
<evidence type="ECO:0000313" key="3">
    <source>
        <dbReference type="Proteomes" id="UP000696294"/>
    </source>
</evidence>
<dbReference type="SUPFAM" id="SSF88697">
    <property type="entry name" value="PUA domain-like"/>
    <property type="match status" value="1"/>
</dbReference>
<evidence type="ECO:0000259" key="1">
    <source>
        <dbReference type="SMART" id="SM01022"/>
    </source>
</evidence>
<dbReference type="Gene3D" id="2.30.130.30">
    <property type="entry name" value="Hypothetical protein"/>
    <property type="match status" value="1"/>
</dbReference>
<dbReference type="Proteomes" id="UP000696294">
    <property type="component" value="Unassembled WGS sequence"/>
</dbReference>
<evidence type="ECO:0000313" key="2">
    <source>
        <dbReference type="EMBL" id="NJP97992.1"/>
    </source>
</evidence>
<comment type="caution">
    <text evidence="2">The sequence shown here is derived from an EMBL/GenBank/DDBJ whole genome shotgun (WGS) entry which is preliminary data.</text>
</comment>
<reference evidence="2 3" key="1">
    <citation type="submission" date="2020-03" db="EMBL/GenBank/DDBJ databases">
        <title>WGS of actinomycetes isolated from Thailand.</title>
        <authorList>
            <person name="Thawai C."/>
        </authorList>
    </citation>
    <scope>NUCLEOTIDE SEQUENCE [LARGE SCALE GENOMIC DNA]</scope>
    <source>
        <strain evidence="2 3">FMUSA5-5</strain>
    </source>
</reference>
<name>A0ABX1BNY3_9ACTN</name>
<protein>
    <submittedName>
        <fullName evidence="2">ASCH domain-containing protein</fullName>
    </submittedName>
</protein>